<dbReference type="OrthoDB" id="1726347at2759"/>
<organism evidence="3 4">
    <name type="scientific">Rhodamnia argentea</name>
    <dbReference type="NCBI Taxonomy" id="178133"/>
    <lineage>
        <taxon>Eukaryota</taxon>
        <taxon>Viridiplantae</taxon>
        <taxon>Streptophyta</taxon>
        <taxon>Embryophyta</taxon>
        <taxon>Tracheophyta</taxon>
        <taxon>Spermatophyta</taxon>
        <taxon>Magnoliopsida</taxon>
        <taxon>eudicotyledons</taxon>
        <taxon>Gunneridae</taxon>
        <taxon>Pentapetalae</taxon>
        <taxon>rosids</taxon>
        <taxon>malvids</taxon>
        <taxon>Myrtales</taxon>
        <taxon>Myrtaceae</taxon>
        <taxon>Myrtoideae</taxon>
        <taxon>Myrteae</taxon>
        <taxon>Australasian group</taxon>
        <taxon>Rhodamnia</taxon>
    </lineage>
</organism>
<evidence type="ECO:0000313" key="3">
    <source>
        <dbReference type="Proteomes" id="UP000827889"/>
    </source>
</evidence>
<dbReference type="InterPro" id="IPR039609">
    <property type="entry name" value="VQ_15/22"/>
</dbReference>
<feature type="compositionally biased region" description="Low complexity" evidence="1">
    <location>
        <begin position="26"/>
        <end position="38"/>
    </location>
</feature>
<dbReference type="Pfam" id="PF05678">
    <property type="entry name" value="VQ"/>
    <property type="match status" value="1"/>
</dbReference>
<dbReference type="AlphaFoldDB" id="A0A8B8QWC2"/>
<feature type="compositionally biased region" description="Low complexity" evidence="1">
    <location>
        <begin position="48"/>
        <end position="60"/>
    </location>
</feature>
<keyword evidence="3" id="KW-1185">Reference proteome</keyword>
<accession>A0A8B8QWC2</accession>
<proteinExistence type="predicted"/>
<protein>
    <submittedName>
        <fullName evidence="4">VQ motif-containing protein 22</fullName>
    </submittedName>
</protein>
<dbReference type="PANTHER" id="PTHR33179">
    <property type="entry name" value="VQ MOTIF-CONTAINING PROTEIN"/>
    <property type="match status" value="1"/>
</dbReference>
<dbReference type="GeneID" id="115755392"/>
<gene>
    <name evidence="4" type="primary">LOC115755392</name>
</gene>
<feature type="compositionally biased region" description="Basic residues" evidence="1">
    <location>
        <begin position="61"/>
        <end position="70"/>
    </location>
</feature>
<feature type="domain" description="VQ" evidence="2">
    <location>
        <begin position="73"/>
        <end position="98"/>
    </location>
</feature>
<dbReference type="PANTHER" id="PTHR33179:SF39">
    <property type="entry name" value="VQ MOTIF PROTEIN"/>
    <property type="match status" value="1"/>
</dbReference>
<dbReference type="RefSeq" id="XP_030550627.1">
    <property type="nucleotide sequence ID" value="XM_030694767.2"/>
</dbReference>
<dbReference type="InterPro" id="IPR008889">
    <property type="entry name" value="VQ"/>
</dbReference>
<name>A0A8B8QWC2_9MYRT</name>
<evidence type="ECO:0000313" key="4">
    <source>
        <dbReference type="RefSeq" id="XP_030550627.1"/>
    </source>
</evidence>
<reference evidence="4" key="1">
    <citation type="submission" date="2025-08" db="UniProtKB">
        <authorList>
            <consortium name="RefSeq"/>
        </authorList>
    </citation>
    <scope>IDENTIFICATION</scope>
    <source>
        <tissue evidence="4">Leaf</tissue>
    </source>
</reference>
<evidence type="ECO:0000259" key="2">
    <source>
        <dbReference type="Pfam" id="PF05678"/>
    </source>
</evidence>
<feature type="region of interest" description="Disordered" evidence="1">
    <location>
        <begin position="25"/>
        <end position="74"/>
    </location>
</feature>
<sequence>MTNNGSEEWVQYYQQSVDPQAEFVDSTIVTSMSSSNSTDQNPANPGCNNNSNSIIKSQSKPTRRRSRASKKTPTTILNANTTNFRALVQQFTGCPSTSISFGSTHRCSPLNLSFVGFGHEQQVVSSAEASLRSDYSYGVQVQHQARPSQQLHQEQSEYASMMNSSFNEVTDTDDAFASTMPLSSNFMDVATEDIFSGYPMDDLPYQV</sequence>
<evidence type="ECO:0000256" key="1">
    <source>
        <dbReference type="SAM" id="MobiDB-lite"/>
    </source>
</evidence>
<dbReference type="Proteomes" id="UP000827889">
    <property type="component" value="Chromosome 9"/>
</dbReference>
<dbReference type="KEGG" id="rarg:115755392"/>